<proteinExistence type="predicted"/>
<dbReference type="SUPFAM" id="SSF51395">
    <property type="entry name" value="FMN-linked oxidoreductases"/>
    <property type="match status" value="1"/>
</dbReference>
<dbReference type="UniPathway" id="UPA00070"/>
<dbReference type="PANTHER" id="PTHR48109:SF1">
    <property type="entry name" value="DIHYDROOROTATE DEHYDROGENASE (FUMARATE)"/>
    <property type="match status" value="1"/>
</dbReference>
<feature type="compositionally biased region" description="Polar residues" evidence="7">
    <location>
        <begin position="54"/>
        <end position="63"/>
    </location>
</feature>
<keyword evidence="3" id="KW-0285">Flavoprotein</keyword>
<dbReference type="InterPro" id="IPR013785">
    <property type="entry name" value="Aldolase_TIM"/>
</dbReference>
<evidence type="ECO:0000256" key="6">
    <source>
        <dbReference type="ARBA" id="ARBA00023002"/>
    </source>
</evidence>
<keyword evidence="6" id="KW-0560">Oxidoreductase</keyword>
<dbReference type="PROSITE" id="PS00912">
    <property type="entry name" value="DHODEHASE_2"/>
    <property type="match status" value="1"/>
</dbReference>
<dbReference type="GO" id="GO:0004152">
    <property type="term" value="F:dihydroorotate dehydrogenase activity"/>
    <property type="evidence" value="ECO:0007669"/>
    <property type="project" value="TreeGrafter"/>
</dbReference>
<dbReference type="GO" id="GO:0006207">
    <property type="term" value="P:'de novo' pyrimidine nucleobase biosynthetic process"/>
    <property type="evidence" value="ECO:0007669"/>
    <property type="project" value="InterPro"/>
</dbReference>
<evidence type="ECO:0000256" key="2">
    <source>
        <dbReference type="ARBA" id="ARBA00004725"/>
    </source>
</evidence>
<dbReference type="GO" id="GO:0005737">
    <property type="term" value="C:cytoplasm"/>
    <property type="evidence" value="ECO:0007669"/>
    <property type="project" value="InterPro"/>
</dbReference>
<dbReference type="InterPro" id="IPR001295">
    <property type="entry name" value="Dihydroorotate_DH_CS"/>
</dbReference>
<evidence type="ECO:0000259" key="8">
    <source>
        <dbReference type="Pfam" id="PF01180"/>
    </source>
</evidence>
<keyword evidence="5" id="KW-0665">Pyrimidine biosynthesis</keyword>
<dbReference type="InterPro" id="IPR050074">
    <property type="entry name" value="DHO_dehydrogenase"/>
</dbReference>
<feature type="region of interest" description="Disordered" evidence="7">
    <location>
        <begin position="54"/>
        <end position="79"/>
    </location>
</feature>
<reference evidence="9" key="1">
    <citation type="submission" date="2021-01" db="EMBL/GenBank/DDBJ databases">
        <authorList>
            <person name="Corre E."/>
            <person name="Pelletier E."/>
            <person name="Niang G."/>
            <person name="Scheremetjew M."/>
            <person name="Finn R."/>
            <person name="Kale V."/>
            <person name="Holt S."/>
            <person name="Cochrane G."/>
            <person name="Meng A."/>
            <person name="Brown T."/>
            <person name="Cohen L."/>
        </authorList>
    </citation>
    <scope>NUCLEOTIDE SEQUENCE</scope>
    <source>
        <strain evidence="9">CCMP127</strain>
    </source>
</reference>
<dbReference type="Gene3D" id="3.20.20.70">
    <property type="entry name" value="Aldolase class I"/>
    <property type="match status" value="1"/>
</dbReference>
<dbReference type="PANTHER" id="PTHR48109">
    <property type="entry name" value="DIHYDROOROTATE DEHYDROGENASE (QUINONE), MITOCHONDRIAL-RELATED"/>
    <property type="match status" value="1"/>
</dbReference>
<sequence length="408" mass="42825">MMPLSPDLSTTVAGLHLSTCLYNASGPRSGNSTVLHKVAASAGTGAVLSKSATLAAQAGNPQPRTHHAADATGGASFNSEGLPNNGIDYYIAPENINEILQGISNNNQDKDKPNKPYIVSLSGKTLDDNLEMLQRIAAAKNPKIAAIELNLACPNIIGKPIIAYDVAQMRDILQAVRNEIKKSNNKALQTTPLGIKLAPYLDMVLLGQVASLINDFKDTVKYIVTINTLGNALCIDTDAHQPFIASNNGFAGLSGTAVHYTALANVRALRNQLDTDIDIVGVGGVGTGEHAAAMLLAGAAAVQIGTTHWIEGPACFERIANELRAYMQEHGFANIAELQAAWHLWTKEGAELSRSKKKQKSTASTVATMKTATAAAASDNSCMMLSAVLAVVAAVLLADKLGVVNLPL</sequence>
<evidence type="ECO:0000256" key="7">
    <source>
        <dbReference type="SAM" id="MobiDB-lite"/>
    </source>
</evidence>
<evidence type="ECO:0000256" key="4">
    <source>
        <dbReference type="ARBA" id="ARBA00022643"/>
    </source>
</evidence>
<dbReference type="PROSITE" id="PS00911">
    <property type="entry name" value="DHODEHASE_1"/>
    <property type="match status" value="1"/>
</dbReference>
<keyword evidence="4" id="KW-0288">FMN</keyword>
<dbReference type="Gene3D" id="2.30.26.10">
    <property type="entry name" value="Dihydroorotate Dehydrogenase A, chain A, domain 2"/>
    <property type="match status" value="1"/>
</dbReference>
<evidence type="ECO:0000256" key="1">
    <source>
        <dbReference type="ARBA" id="ARBA00001917"/>
    </source>
</evidence>
<dbReference type="AlphaFoldDB" id="A0A7S3P8T8"/>
<dbReference type="EMBL" id="HBIM01016088">
    <property type="protein sequence ID" value="CAE0415533.1"/>
    <property type="molecule type" value="Transcribed_RNA"/>
</dbReference>
<dbReference type="InterPro" id="IPR005720">
    <property type="entry name" value="Dihydroorotate_DH_cat"/>
</dbReference>
<dbReference type="InterPro" id="IPR023359">
    <property type="entry name" value="Dihydro_DH_chainA_dom2"/>
</dbReference>
<comment type="cofactor">
    <cofactor evidence="1">
        <name>FMN</name>
        <dbReference type="ChEBI" id="CHEBI:58210"/>
    </cofactor>
</comment>
<accession>A0A7S3P8T8</accession>
<comment type="pathway">
    <text evidence="2">Pyrimidine metabolism; UMP biosynthesis via de novo pathway.</text>
</comment>
<dbReference type="GO" id="GO:0044205">
    <property type="term" value="P:'de novo' UMP biosynthetic process"/>
    <property type="evidence" value="ECO:0007669"/>
    <property type="project" value="UniProtKB-UniPathway"/>
</dbReference>
<evidence type="ECO:0000313" key="9">
    <source>
        <dbReference type="EMBL" id="CAE0415533.1"/>
    </source>
</evidence>
<evidence type="ECO:0000256" key="3">
    <source>
        <dbReference type="ARBA" id="ARBA00022630"/>
    </source>
</evidence>
<gene>
    <name evidence="9" type="ORF">ACOF00016_LOCUS12627</name>
</gene>
<dbReference type="Pfam" id="PF01180">
    <property type="entry name" value="DHO_dh"/>
    <property type="match status" value="1"/>
</dbReference>
<name>A0A7S3P8T8_9STRA</name>
<organism evidence="9">
    <name type="scientific">Amphora coffeiformis</name>
    <dbReference type="NCBI Taxonomy" id="265554"/>
    <lineage>
        <taxon>Eukaryota</taxon>
        <taxon>Sar</taxon>
        <taxon>Stramenopiles</taxon>
        <taxon>Ochrophyta</taxon>
        <taxon>Bacillariophyta</taxon>
        <taxon>Bacillariophyceae</taxon>
        <taxon>Bacillariophycidae</taxon>
        <taxon>Thalassiophysales</taxon>
        <taxon>Catenulaceae</taxon>
        <taxon>Amphora</taxon>
    </lineage>
</organism>
<evidence type="ECO:0000256" key="5">
    <source>
        <dbReference type="ARBA" id="ARBA00022975"/>
    </source>
</evidence>
<feature type="domain" description="Dihydroorotate dehydrogenase catalytic" evidence="8">
    <location>
        <begin position="8"/>
        <end position="327"/>
    </location>
</feature>
<protein>
    <recommendedName>
        <fullName evidence="8">Dihydroorotate dehydrogenase catalytic domain-containing protein</fullName>
    </recommendedName>
</protein>